<proteinExistence type="predicted"/>
<evidence type="ECO:0000313" key="1">
    <source>
        <dbReference type="EMBL" id="AVK76686.1"/>
    </source>
</evidence>
<dbReference type="SUPFAM" id="SSF52540">
    <property type="entry name" value="P-loop containing nucleoside triphosphate hydrolases"/>
    <property type="match status" value="1"/>
</dbReference>
<dbReference type="KEGG" id="vg:36843399"/>
<dbReference type="InterPro" id="IPR027417">
    <property type="entry name" value="P-loop_NTPase"/>
</dbReference>
<gene>
    <name evidence="1" type="ORF">pneo_cds_1079</name>
</gene>
<dbReference type="RefSeq" id="YP_009482689.1">
    <property type="nucleotide sequence ID" value="NC_037666.1"/>
</dbReference>
<accession>A0A2U7UE24</accession>
<sequence length="344" mass="38374">MDLNMCVAHLARRERHVRVSETNTTTADVGITGAGILMHLPSLALEEILYHHLFGEALCAVATALADKNNEDDDVTDVAVLCTWLASTHAPLHGSPEFWCAARRLKNVWPRIVCERFDIKDFAWRGLSPWPRSAGGSVTMVCGPRCQGKTTVATRLARVLAQRVRHVVCVTTDADHPVFGIFSSESAVDDYELRDTRGDHFLDVFDIDRMWQTIGVLVRAHAQEGLLLFVDEMFWCYDGQTVDPLVKEVRDLGVHLVITHQGYPPTGDQMAHLDRILWTCSDPDAQRQTPLRTMCAAAAVDPAALPVADREHPGNAGAWDVYVYQRRHDGTRDLQVMPFARASQ</sequence>
<dbReference type="Proteomes" id="UP000249287">
    <property type="component" value="Segment"/>
</dbReference>
<organism evidence="1">
    <name type="scientific">Pandoravirus neocaledonia</name>
    <dbReference type="NCBI Taxonomy" id="2107708"/>
    <lineage>
        <taxon>Viruses</taxon>
        <taxon>Pandoravirus</taxon>
    </lineage>
</organism>
<protein>
    <submittedName>
        <fullName evidence="1">Uncharacterized protein</fullName>
    </submittedName>
</protein>
<dbReference type="GeneID" id="36843399"/>
<reference evidence="1" key="1">
    <citation type="journal article" date="2018" name="Nat. Commun.">
        <title>Diversity and evolution of the emerging Pandoraviridae family.</title>
        <authorList>
            <person name="Legendre M."/>
            <person name="Fabre E."/>
            <person name="Poirot O."/>
            <person name="Jeudy S."/>
            <person name="Lartigue A."/>
            <person name="Alempic J.M."/>
            <person name="Beucher L."/>
            <person name="Philippe N."/>
            <person name="Bertaux L."/>
            <person name="Christo-Foroux E."/>
            <person name="Labadie K."/>
            <person name="Coute Y."/>
            <person name="Abergel C."/>
            <person name="Claverie J.M."/>
        </authorList>
    </citation>
    <scope>NUCLEOTIDE SEQUENCE [LARGE SCALE GENOMIC DNA]</scope>
    <source>
        <strain evidence="1">Neocaledonia</strain>
    </source>
</reference>
<name>A0A2U7UE24_9VIRU</name>
<dbReference type="EMBL" id="MG011690">
    <property type="protein sequence ID" value="AVK76686.1"/>
    <property type="molecule type" value="Genomic_DNA"/>
</dbReference>
<dbReference type="Gene3D" id="3.40.50.300">
    <property type="entry name" value="P-loop containing nucleotide triphosphate hydrolases"/>
    <property type="match status" value="1"/>
</dbReference>